<keyword evidence="4" id="KW-1185">Reference proteome</keyword>
<accession>A0A7D9LMZ5</accession>
<dbReference type="AlphaFoldDB" id="A0A7D9LMZ5"/>
<proteinExistence type="predicted"/>
<evidence type="ECO:0000313" key="4">
    <source>
        <dbReference type="Proteomes" id="UP001152795"/>
    </source>
</evidence>
<comment type="caution">
    <text evidence="3">The sequence shown here is derived from an EMBL/GenBank/DDBJ whole genome shotgun (WGS) entry which is preliminary data.</text>
</comment>
<dbReference type="EMBL" id="CACRXK020021250">
    <property type="protein sequence ID" value="CAB4035653.1"/>
    <property type="molecule type" value="Genomic_DNA"/>
</dbReference>
<keyword evidence="2" id="KW-0067">ATP-binding</keyword>
<dbReference type="InterPro" id="IPR050173">
    <property type="entry name" value="ABC_transporter_C-like"/>
</dbReference>
<sequence length="195" mass="21973">MDADIYLMDDPLSAVDAHVSSHIFNKCIRGILKSKACILVTHQLQFLAEADRILCLHHGHVLGYGNLEYLKNEGIDILSMIRVDEEEQDEGRSFSSEALKIQDQQVTFRPKLKRNASYSPGISRRKKHTSLHDDLHDPLLLLKHGDALSRTQSAHDLETLSPDIVHTGRLRAATSIYDIDLVDREEVLSQVSAKI</sequence>
<reference evidence="3" key="1">
    <citation type="submission" date="2020-04" db="EMBL/GenBank/DDBJ databases">
        <authorList>
            <person name="Alioto T."/>
            <person name="Alioto T."/>
            <person name="Gomez Garrido J."/>
        </authorList>
    </citation>
    <scope>NUCLEOTIDE SEQUENCE</scope>
    <source>
        <strain evidence="3">A484AB</strain>
    </source>
</reference>
<dbReference type="GO" id="GO:0005524">
    <property type="term" value="F:ATP binding"/>
    <property type="evidence" value="ECO:0007669"/>
    <property type="project" value="UniProtKB-KW"/>
</dbReference>
<evidence type="ECO:0000256" key="1">
    <source>
        <dbReference type="ARBA" id="ARBA00022741"/>
    </source>
</evidence>
<protein>
    <submittedName>
        <fullName evidence="3">Uncharacterized protein</fullName>
    </submittedName>
</protein>
<dbReference type="OrthoDB" id="6512349at2759"/>
<name>A0A7D9LMZ5_PARCT</name>
<evidence type="ECO:0000313" key="3">
    <source>
        <dbReference type="EMBL" id="CAB4035653.1"/>
    </source>
</evidence>
<keyword evidence="1" id="KW-0547">Nucleotide-binding</keyword>
<dbReference type="Gene3D" id="3.40.50.300">
    <property type="entry name" value="P-loop containing nucleotide triphosphate hydrolases"/>
    <property type="match status" value="1"/>
</dbReference>
<dbReference type="InterPro" id="IPR027417">
    <property type="entry name" value="P-loop_NTPase"/>
</dbReference>
<organism evidence="3 4">
    <name type="scientific">Paramuricea clavata</name>
    <name type="common">Red gorgonian</name>
    <name type="synonym">Violescent sea-whip</name>
    <dbReference type="NCBI Taxonomy" id="317549"/>
    <lineage>
        <taxon>Eukaryota</taxon>
        <taxon>Metazoa</taxon>
        <taxon>Cnidaria</taxon>
        <taxon>Anthozoa</taxon>
        <taxon>Octocorallia</taxon>
        <taxon>Malacalcyonacea</taxon>
        <taxon>Plexauridae</taxon>
        <taxon>Paramuricea</taxon>
    </lineage>
</organism>
<gene>
    <name evidence="3" type="ORF">PACLA_8A032541</name>
</gene>
<dbReference type="SUPFAM" id="SSF52540">
    <property type="entry name" value="P-loop containing nucleoside triphosphate hydrolases"/>
    <property type="match status" value="1"/>
</dbReference>
<evidence type="ECO:0000256" key="2">
    <source>
        <dbReference type="ARBA" id="ARBA00022840"/>
    </source>
</evidence>
<dbReference type="PANTHER" id="PTHR24223">
    <property type="entry name" value="ATP-BINDING CASSETTE SUB-FAMILY C"/>
    <property type="match status" value="1"/>
</dbReference>
<dbReference type="Proteomes" id="UP001152795">
    <property type="component" value="Unassembled WGS sequence"/>
</dbReference>